<proteinExistence type="predicted"/>
<gene>
    <name evidence="2" type="ORF">C5F51_25370</name>
</gene>
<dbReference type="AlphaFoldDB" id="A0A2S6A0C1"/>
<feature type="region of interest" description="Disordered" evidence="1">
    <location>
        <begin position="1"/>
        <end position="22"/>
    </location>
</feature>
<dbReference type="Proteomes" id="UP000238356">
    <property type="component" value="Unassembled WGS sequence"/>
</dbReference>
<evidence type="ECO:0000313" key="3">
    <source>
        <dbReference type="Proteomes" id="UP000238356"/>
    </source>
</evidence>
<comment type="caution">
    <text evidence="2">The sequence shown here is derived from an EMBL/GenBank/DDBJ whole genome shotgun (WGS) entry which is preliminary data.</text>
</comment>
<reference evidence="2 3" key="1">
    <citation type="submission" date="2018-02" db="EMBL/GenBank/DDBJ databases">
        <title>8 Nocardia nova and 1 Nocardia cyriacigeorgica strain used for evolution to TMP-SMX.</title>
        <authorList>
            <person name="Mehta H."/>
            <person name="Weng J."/>
            <person name="Shamoo Y."/>
        </authorList>
    </citation>
    <scope>NUCLEOTIDE SEQUENCE [LARGE SCALE GENOMIC DNA]</scope>
    <source>
        <strain evidence="2 3">BAA2227</strain>
    </source>
</reference>
<dbReference type="GeneID" id="66724293"/>
<dbReference type="RefSeq" id="WP_063015413.1">
    <property type="nucleotide sequence ID" value="NZ_JADLQW010000009.1"/>
</dbReference>
<feature type="compositionally biased region" description="Basic and acidic residues" evidence="1">
    <location>
        <begin position="63"/>
        <end position="86"/>
    </location>
</feature>
<sequence length="86" mass="9352">MVAPSPRRSGDRPADRRGNSDDRIYLGRILADLYGRNFVPAEAFVLGGRSPPHRIAAIDGDDGIERPAGRHDHRATPDVRGEPATP</sequence>
<dbReference type="EMBL" id="PSZD01000019">
    <property type="protein sequence ID" value="PPJ24495.1"/>
    <property type="molecule type" value="Genomic_DNA"/>
</dbReference>
<name>A0A2S6A0C1_9NOCA</name>
<organism evidence="2 3">
    <name type="scientific">Nocardia nova</name>
    <dbReference type="NCBI Taxonomy" id="37330"/>
    <lineage>
        <taxon>Bacteria</taxon>
        <taxon>Bacillati</taxon>
        <taxon>Actinomycetota</taxon>
        <taxon>Actinomycetes</taxon>
        <taxon>Mycobacteriales</taxon>
        <taxon>Nocardiaceae</taxon>
        <taxon>Nocardia</taxon>
    </lineage>
</organism>
<evidence type="ECO:0000313" key="2">
    <source>
        <dbReference type="EMBL" id="PPJ24495.1"/>
    </source>
</evidence>
<evidence type="ECO:0000256" key="1">
    <source>
        <dbReference type="SAM" id="MobiDB-lite"/>
    </source>
</evidence>
<keyword evidence="3" id="KW-1185">Reference proteome</keyword>
<feature type="compositionally biased region" description="Basic and acidic residues" evidence="1">
    <location>
        <begin position="8"/>
        <end position="22"/>
    </location>
</feature>
<protein>
    <submittedName>
        <fullName evidence="2">Uncharacterized protein</fullName>
    </submittedName>
</protein>
<accession>A0A2S6A0C1</accession>
<feature type="region of interest" description="Disordered" evidence="1">
    <location>
        <begin position="56"/>
        <end position="86"/>
    </location>
</feature>